<dbReference type="STRING" id="1429867.A0A0G4PXB5"/>
<feature type="region of interest" description="Disordered" evidence="1">
    <location>
        <begin position="570"/>
        <end position="606"/>
    </location>
</feature>
<accession>A0A0G4PXB5</accession>
<sequence>MGSIWIADIPRPELTDVEKIRPSITNVEHLSSYNWIESSSPTIAVPGCPPLWSPPQTPKKVAKDFGLIYIAQNAFRHPESPLEPLFRSLYTEKPSYNIHQVDLITDRNNVRKLLSFVNPNLSRNGLEPFTIEIETTSNTAMFCRAETETHTFIGPHHFRGYGHEFEKAFTNTQVSGSTGHHRIISYDLGDLKFIVRYETDAYVEEAANLQPQGVGSENENFLNMMENLSLSRPETYSRLVTESKLVVQKKGKSVPINSTLEIKTRVSHKPFNIQEVLPQLWVSQTPNLVRAYHNGGTFGLPEVKDVTREIAEWERNHANDLWRLVVLVKGIIRVVRENGGNAVVKYDGRSDSLAVLKREGSRMLPDDLYLKLGDEMGSTKAVESNSRKTTLEIGDTFYNVDISTIPYLSAFVSFQRLSQPRKTEFIHGNIALFDIALRGLESGYRQCFRSLRGDIPQYYTLCETYDFLGVDVLAGQSIDNIFADLRACKTDYELGYKRYQAVRGDKSRARDAAFRLLFLIIHGEFSDEKKDPAKVYNAVLFIVSHPGTFKQGTRIAMRSVFEERFVVSAKQRSQLDRRQKENTTNSSGDENTTEDESDEPYLSDQS</sequence>
<protein>
    <submittedName>
        <fullName evidence="2">Str. FM013</fullName>
    </submittedName>
</protein>
<proteinExistence type="predicted"/>
<organism evidence="2 3">
    <name type="scientific">Penicillium camemberti (strain FM 013)</name>
    <dbReference type="NCBI Taxonomy" id="1429867"/>
    <lineage>
        <taxon>Eukaryota</taxon>
        <taxon>Fungi</taxon>
        <taxon>Dikarya</taxon>
        <taxon>Ascomycota</taxon>
        <taxon>Pezizomycotina</taxon>
        <taxon>Eurotiomycetes</taxon>
        <taxon>Eurotiomycetidae</taxon>
        <taxon>Eurotiales</taxon>
        <taxon>Aspergillaceae</taxon>
        <taxon>Penicillium</taxon>
    </lineage>
</organism>
<feature type="compositionally biased region" description="Acidic residues" evidence="1">
    <location>
        <begin position="591"/>
        <end position="606"/>
    </location>
</feature>
<dbReference type="Proteomes" id="UP000053732">
    <property type="component" value="Unassembled WGS sequence"/>
</dbReference>
<name>A0A0G4PXB5_PENC3</name>
<evidence type="ECO:0000313" key="3">
    <source>
        <dbReference type="Proteomes" id="UP000053732"/>
    </source>
</evidence>
<dbReference type="EMBL" id="HG793212">
    <property type="protein sequence ID" value="CRL31143.1"/>
    <property type="molecule type" value="Genomic_DNA"/>
</dbReference>
<gene>
    <name evidence="2" type="ORF">PCAMFM013_S081g000002</name>
</gene>
<dbReference type="PANTHER" id="PTHR35179:SF2">
    <property type="entry name" value="START DOMAIN-CONTAINING PROTEIN"/>
    <property type="match status" value="1"/>
</dbReference>
<reference evidence="2 3" key="1">
    <citation type="journal article" date="2014" name="Nat. Commun.">
        <title>Multiple recent horizontal transfers of a large genomic region in cheese making fungi.</title>
        <authorList>
            <person name="Cheeseman K."/>
            <person name="Ropars J."/>
            <person name="Renault P."/>
            <person name="Dupont J."/>
            <person name="Gouzy J."/>
            <person name="Branca A."/>
            <person name="Abraham A.L."/>
            <person name="Ceppi M."/>
            <person name="Conseiller E."/>
            <person name="Debuchy R."/>
            <person name="Malagnac F."/>
            <person name="Goarin A."/>
            <person name="Silar P."/>
            <person name="Lacoste S."/>
            <person name="Sallet E."/>
            <person name="Bensimon A."/>
            <person name="Giraud T."/>
            <person name="Brygoo Y."/>
        </authorList>
    </citation>
    <scope>NUCLEOTIDE SEQUENCE [LARGE SCALE GENOMIC DNA]</scope>
    <source>
        <strain evidence="3">FM 013</strain>
    </source>
</reference>
<dbReference type="PANTHER" id="PTHR35179">
    <property type="entry name" value="PROTEIN CBG02620"/>
    <property type="match status" value="1"/>
</dbReference>
<dbReference type="AlphaFoldDB" id="A0A0G4PXB5"/>
<evidence type="ECO:0000313" key="2">
    <source>
        <dbReference type="EMBL" id="CRL31143.1"/>
    </source>
</evidence>
<evidence type="ECO:0000256" key="1">
    <source>
        <dbReference type="SAM" id="MobiDB-lite"/>
    </source>
</evidence>
<keyword evidence="3" id="KW-1185">Reference proteome</keyword>